<sequence>MSEYAYHVYLTRSGERSVDVTELVQTLTWSGNVNQVGREVRCGLLADRALPLEQGALVTLRSGGKSRFLGPLVSVTRDSQSAVADLGAVDRSWYLTQNEGWYKFQNTAPEQAAASIASTYGLPTGSIAKSGVTVSRKFPGVPLDKILTTLYTLAGEKNGKRYLVGFDGDGRLSVRQKADSASLSISSTMSVTSTWDIGSLQNSVILYTDTGKLVRRIEDEPSIALSGRLSHVLTQRTGEDVSTGARAWLEDHGVQRKLTVQCMGDPRLITGEAVILRDMGSGVSGLFWIDSDSHTWKNGIYTTKLTLNFRNVSSETTAGSEIK</sequence>
<dbReference type="SUPFAM" id="SSF69279">
    <property type="entry name" value="Phage tail proteins"/>
    <property type="match status" value="1"/>
</dbReference>
<name>A0A7G9B829_9FIRM</name>
<dbReference type="RefSeq" id="WP_187334138.1">
    <property type="nucleotide sequence ID" value="NZ_CP060490.1"/>
</dbReference>
<evidence type="ECO:0000259" key="1">
    <source>
        <dbReference type="Pfam" id="PF24032"/>
    </source>
</evidence>
<dbReference type="EMBL" id="CP060490">
    <property type="protein sequence ID" value="QNL45710.1"/>
    <property type="molecule type" value="Genomic_DNA"/>
</dbReference>
<reference evidence="2 3" key="1">
    <citation type="submission" date="2020-08" db="EMBL/GenBank/DDBJ databases">
        <authorList>
            <person name="Liu C."/>
            <person name="Sun Q."/>
        </authorList>
    </citation>
    <scope>NUCLEOTIDE SEQUENCE [LARGE SCALE GENOMIC DNA]</scope>
    <source>
        <strain evidence="2 3">NSJ-62</strain>
    </source>
</reference>
<proteinExistence type="predicted"/>
<gene>
    <name evidence="2" type="ORF">H8790_06870</name>
</gene>
<feature type="domain" description="YqbQ/XkdQ" evidence="1">
    <location>
        <begin position="27"/>
        <end position="307"/>
    </location>
</feature>
<keyword evidence="3" id="KW-1185">Reference proteome</keyword>
<organism evidence="2 3">
    <name type="scientific">Oscillibacter hominis</name>
    <dbReference type="NCBI Taxonomy" id="2763056"/>
    <lineage>
        <taxon>Bacteria</taxon>
        <taxon>Bacillati</taxon>
        <taxon>Bacillota</taxon>
        <taxon>Clostridia</taxon>
        <taxon>Eubacteriales</taxon>
        <taxon>Oscillospiraceae</taxon>
        <taxon>Oscillibacter</taxon>
    </lineage>
</organism>
<dbReference type="InterPro" id="IPR056937">
    <property type="entry name" value="YqbQ/XkdQ"/>
</dbReference>
<dbReference type="KEGG" id="ohi:H8790_06870"/>
<dbReference type="Pfam" id="PF24032">
    <property type="entry name" value="YQBQ"/>
    <property type="match status" value="1"/>
</dbReference>
<dbReference type="AlphaFoldDB" id="A0A7G9B829"/>
<accession>A0A7G9B829</accession>
<protein>
    <recommendedName>
        <fullName evidence="1">YqbQ/XkdQ domain-containing protein</fullName>
    </recommendedName>
</protein>
<evidence type="ECO:0000313" key="3">
    <source>
        <dbReference type="Proteomes" id="UP000515960"/>
    </source>
</evidence>
<evidence type="ECO:0000313" key="2">
    <source>
        <dbReference type="EMBL" id="QNL45710.1"/>
    </source>
</evidence>
<dbReference type="Proteomes" id="UP000515960">
    <property type="component" value="Chromosome"/>
</dbReference>